<reference evidence="3" key="1">
    <citation type="submission" date="2019-09" db="EMBL/GenBank/DDBJ databases">
        <title>Characterisation of the sponge microbiome using genome-centric metagenomics.</title>
        <authorList>
            <person name="Engelberts J.P."/>
            <person name="Robbins S.J."/>
            <person name="De Goeij J.M."/>
            <person name="Aranda M."/>
            <person name="Bell S.C."/>
            <person name="Webster N.S."/>
        </authorList>
    </citation>
    <scope>NUCLEOTIDE SEQUENCE</scope>
    <source>
        <strain evidence="3">SB0664_bin_27</strain>
    </source>
</reference>
<dbReference type="Pfam" id="PF08239">
    <property type="entry name" value="SH3_3"/>
    <property type="match status" value="1"/>
</dbReference>
<gene>
    <name evidence="3" type="ORF">F4Y42_19260</name>
</gene>
<dbReference type="InterPro" id="IPR051923">
    <property type="entry name" value="Glycosyl_Hydrolase_39"/>
</dbReference>
<feature type="domain" description="LysM" evidence="2">
    <location>
        <begin position="59"/>
        <end position="103"/>
    </location>
</feature>
<comment type="caution">
    <text evidence="3">The sequence shown here is derived from an EMBL/GenBank/DDBJ whole genome shotgun (WGS) entry which is preliminary data.</text>
</comment>
<evidence type="ECO:0000259" key="2">
    <source>
        <dbReference type="PROSITE" id="PS51782"/>
    </source>
</evidence>
<dbReference type="Gene3D" id="2.30.30.40">
    <property type="entry name" value="SH3 Domains"/>
    <property type="match status" value="1"/>
</dbReference>
<dbReference type="GO" id="GO:0004553">
    <property type="term" value="F:hydrolase activity, hydrolyzing O-glycosyl compounds"/>
    <property type="evidence" value="ECO:0007669"/>
    <property type="project" value="TreeGrafter"/>
</dbReference>
<dbReference type="SUPFAM" id="SSF51445">
    <property type="entry name" value="(Trans)glycosidases"/>
    <property type="match status" value="1"/>
</dbReference>
<feature type="domain" description="LysM" evidence="2">
    <location>
        <begin position="190"/>
        <end position="234"/>
    </location>
</feature>
<dbReference type="SUPFAM" id="SSF54106">
    <property type="entry name" value="LysM domain"/>
    <property type="match status" value="3"/>
</dbReference>
<dbReference type="InterPro" id="IPR018392">
    <property type="entry name" value="LysM"/>
</dbReference>
<organism evidence="3">
    <name type="scientific">Caldilineaceae bacterium SB0664_bin_27</name>
    <dbReference type="NCBI Taxonomy" id="2605260"/>
    <lineage>
        <taxon>Bacteria</taxon>
        <taxon>Bacillati</taxon>
        <taxon>Chloroflexota</taxon>
        <taxon>Caldilineae</taxon>
        <taxon>Caldilineales</taxon>
        <taxon>Caldilineaceae</taxon>
    </lineage>
</organism>
<evidence type="ECO:0000313" key="3">
    <source>
        <dbReference type="EMBL" id="MXY95581.1"/>
    </source>
</evidence>
<dbReference type="Pfam" id="PF01476">
    <property type="entry name" value="LysM"/>
    <property type="match status" value="3"/>
</dbReference>
<proteinExistence type="predicted"/>
<dbReference type="InterPro" id="IPR003646">
    <property type="entry name" value="SH3-like_bac-type"/>
</dbReference>
<feature type="domain" description="LysM" evidence="2">
    <location>
        <begin position="120"/>
        <end position="164"/>
    </location>
</feature>
<dbReference type="Gene3D" id="3.10.350.10">
    <property type="entry name" value="LysM domain"/>
    <property type="match status" value="3"/>
</dbReference>
<evidence type="ECO:0000256" key="1">
    <source>
        <dbReference type="SAM" id="MobiDB-lite"/>
    </source>
</evidence>
<dbReference type="Gene3D" id="3.20.20.80">
    <property type="entry name" value="Glycosidases"/>
    <property type="match status" value="1"/>
</dbReference>
<feature type="region of interest" description="Disordered" evidence="1">
    <location>
        <begin position="237"/>
        <end position="266"/>
    </location>
</feature>
<dbReference type="PANTHER" id="PTHR12631">
    <property type="entry name" value="ALPHA-L-IDURONIDASE"/>
    <property type="match status" value="1"/>
</dbReference>
<feature type="region of interest" description="Disordered" evidence="1">
    <location>
        <begin position="342"/>
        <end position="361"/>
    </location>
</feature>
<dbReference type="SMART" id="SM00257">
    <property type="entry name" value="LysM"/>
    <property type="match status" value="3"/>
</dbReference>
<dbReference type="CDD" id="cd00118">
    <property type="entry name" value="LysM"/>
    <property type="match status" value="3"/>
</dbReference>
<dbReference type="PANTHER" id="PTHR12631:SF10">
    <property type="entry name" value="BETA-XYLOSIDASE-LIKE PROTEIN-RELATED"/>
    <property type="match status" value="1"/>
</dbReference>
<protein>
    <submittedName>
        <fullName evidence="3">LysM peptidoglycan-binding domain-containing protein</fullName>
    </submittedName>
</protein>
<dbReference type="EMBL" id="VXRG01000161">
    <property type="protein sequence ID" value="MXY95581.1"/>
    <property type="molecule type" value="Genomic_DNA"/>
</dbReference>
<name>A0A6B0YYP7_9CHLR</name>
<dbReference type="InterPro" id="IPR017853">
    <property type="entry name" value="GH"/>
</dbReference>
<dbReference type="InterPro" id="IPR036779">
    <property type="entry name" value="LysM_dom_sf"/>
</dbReference>
<sequence length="715" mass="76671">MKLDLNKEFHMRAGISQLRASRRVWLISVAAMMLFSLLPQTVSAASQQVSVSPQATGYTTHVVQAGESLSIIAARYGVTVQALVTANNIANANQIYVGQRLRIPTTGQQAAPSQPSTCNQTHTVVAGQTLSGIAVNYGVSIQNLAQVNGVSVTSYVYIGQSLCIPGSGTSGGGTAGGGTSGGGATRTGGFWYEVQLGDTLSRIAFNNGTTVSAIMQANNLANANTLFWGTRIWIPQGGSTTPPSGGGTATQPQPAPQPPAAGGPFAVSQPTHLNVRGGPGTEYPVLSVLTSGTRVKITGIGPREEWFQVEVSGVSEPAWIYRDLTELVGSLVGVKKFTESEIPPRPEAAPPSAAPAPAPSAPATRLPGIGFGYGVQAHMIHNGQEGIAMDKTRELGFGWVKQQIEWKVFESTQNQYGFGDIWPLVNAANARGLNLLFSVVNAPNWSRESGYDGTVGGPPADPQTFARFLGRLAGEYCGSSVKAIEVWNEQNLHYEWGNRPINPSEYMALLRPSYGAIKAACPSMYVISGALTPAGDNGSLAMDDFRYFEAMLQQGLANYVDGFGAHPSGYNVPPNAVWQSACEAIQQTGNQHFNGACDNPHHSWSFRSTMEGYRNLALRYGAGNIPIWPTEFGWAAGGAFDPRYGYANDNDFDEQARWTVEAFQMMRNWGWVGPAFLWNLNFRVVADGTEKAQWGIVRNDWSPLPIFHALRNMAK</sequence>
<feature type="compositionally biased region" description="Pro residues" evidence="1">
    <location>
        <begin position="345"/>
        <end position="360"/>
    </location>
</feature>
<accession>A0A6B0YYP7</accession>
<dbReference type="PROSITE" id="PS51782">
    <property type="entry name" value="LYSM"/>
    <property type="match status" value="3"/>
</dbReference>
<dbReference type="AlphaFoldDB" id="A0A6B0YYP7"/>